<evidence type="ECO:0000259" key="2">
    <source>
        <dbReference type="Pfam" id="PF14360"/>
    </source>
</evidence>
<feature type="domain" description="Sphingomyelin synthase-like" evidence="2">
    <location>
        <begin position="142"/>
        <end position="203"/>
    </location>
</feature>
<feature type="transmembrane region" description="Helical" evidence="1">
    <location>
        <begin position="166"/>
        <end position="184"/>
    </location>
</feature>
<name>A0ABT7CX53_9BACT</name>
<sequence>MQKYWTEVKASWHQAWQNTIFRKKLIGSLLSVLILLATFPLFFQYIAKRNGTLLHDWLLESIPAVDVSVWVFLVIWGMAVLSLIRFAKEPDRTLLFLTGYTLVSVLRIITILTIPLNPPVGLIELADPLSNAFYGKSFVTKDLFFSGHTSSVFLMFLCLQRPVDRLVGLLATLLVGVGVLIQHVHYSIDVLAAPVLTYLCWLLARKITRY</sequence>
<keyword evidence="1" id="KW-0472">Membrane</keyword>
<evidence type="ECO:0000313" key="4">
    <source>
        <dbReference type="Proteomes" id="UP001228581"/>
    </source>
</evidence>
<reference evidence="3 4" key="1">
    <citation type="submission" date="2023-05" db="EMBL/GenBank/DDBJ databases">
        <authorList>
            <person name="Zhang X."/>
        </authorList>
    </citation>
    <scope>NUCLEOTIDE SEQUENCE [LARGE SCALE GENOMIC DNA]</scope>
    <source>
        <strain evidence="3 4">DM2B3-1</strain>
    </source>
</reference>
<organism evidence="3 4">
    <name type="scientific">Xanthocytophaga flava</name>
    <dbReference type="NCBI Taxonomy" id="3048013"/>
    <lineage>
        <taxon>Bacteria</taxon>
        <taxon>Pseudomonadati</taxon>
        <taxon>Bacteroidota</taxon>
        <taxon>Cytophagia</taxon>
        <taxon>Cytophagales</taxon>
        <taxon>Rhodocytophagaceae</taxon>
        <taxon>Xanthocytophaga</taxon>
    </lineage>
</organism>
<dbReference type="InterPro" id="IPR025749">
    <property type="entry name" value="Sphingomyelin_synth-like_dom"/>
</dbReference>
<dbReference type="Proteomes" id="UP001228581">
    <property type="component" value="Unassembled WGS sequence"/>
</dbReference>
<accession>A0ABT7CX53</accession>
<dbReference type="InterPro" id="IPR036938">
    <property type="entry name" value="PAP2/HPO_sf"/>
</dbReference>
<gene>
    <name evidence="3" type="ORF">QNI19_31665</name>
</gene>
<keyword evidence="4" id="KW-1185">Reference proteome</keyword>
<dbReference type="EMBL" id="JASJOT010000033">
    <property type="protein sequence ID" value="MDJ1497540.1"/>
    <property type="molecule type" value="Genomic_DNA"/>
</dbReference>
<keyword evidence="1" id="KW-1133">Transmembrane helix</keyword>
<evidence type="ECO:0000256" key="1">
    <source>
        <dbReference type="SAM" id="Phobius"/>
    </source>
</evidence>
<dbReference type="Pfam" id="PF14360">
    <property type="entry name" value="PAP2_C"/>
    <property type="match status" value="1"/>
</dbReference>
<evidence type="ECO:0000313" key="3">
    <source>
        <dbReference type="EMBL" id="MDJ1497540.1"/>
    </source>
</evidence>
<feature type="transmembrane region" description="Helical" evidence="1">
    <location>
        <begin position="25"/>
        <end position="47"/>
    </location>
</feature>
<dbReference type="SUPFAM" id="SSF48317">
    <property type="entry name" value="Acid phosphatase/Vanadium-dependent haloperoxidase"/>
    <property type="match status" value="1"/>
</dbReference>
<comment type="caution">
    <text evidence="3">The sequence shown here is derived from an EMBL/GenBank/DDBJ whole genome shotgun (WGS) entry which is preliminary data.</text>
</comment>
<feature type="transmembrane region" description="Helical" evidence="1">
    <location>
        <begin position="67"/>
        <end position="87"/>
    </location>
</feature>
<feature type="transmembrane region" description="Helical" evidence="1">
    <location>
        <begin position="143"/>
        <end position="159"/>
    </location>
</feature>
<proteinExistence type="predicted"/>
<dbReference type="CDD" id="cd01610">
    <property type="entry name" value="PAP2_like"/>
    <property type="match status" value="1"/>
</dbReference>
<protein>
    <submittedName>
        <fullName evidence="3">Phosphatase PAP2-related protein</fullName>
    </submittedName>
</protein>
<dbReference type="RefSeq" id="WP_314003194.1">
    <property type="nucleotide sequence ID" value="NZ_JASJOT010000033.1"/>
</dbReference>
<feature type="transmembrane region" description="Helical" evidence="1">
    <location>
        <begin position="94"/>
        <end position="116"/>
    </location>
</feature>
<keyword evidence="1" id="KW-0812">Transmembrane</keyword>